<dbReference type="AlphaFoldDB" id="A0A9N9EKV8"/>
<reference evidence="1" key="1">
    <citation type="submission" date="2021-06" db="EMBL/GenBank/DDBJ databases">
        <authorList>
            <person name="Kallberg Y."/>
            <person name="Tangrot J."/>
            <person name="Rosling A."/>
        </authorList>
    </citation>
    <scope>NUCLEOTIDE SEQUENCE</scope>
    <source>
        <strain evidence="1">IN212</strain>
    </source>
</reference>
<accession>A0A9N9EKV8</accession>
<organism evidence="1 2">
    <name type="scientific">Racocetra fulgida</name>
    <dbReference type="NCBI Taxonomy" id="60492"/>
    <lineage>
        <taxon>Eukaryota</taxon>
        <taxon>Fungi</taxon>
        <taxon>Fungi incertae sedis</taxon>
        <taxon>Mucoromycota</taxon>
        <taxon>Glomeromycotina</taxon>
        <taxon>Glomeromycetes</taxon>
        <taxon>Diversisporales</taxon>
        <taxon>Gigasporaceae</taxon>
        <taxon>Racocetra</taxon>
    </lineage>
</organism>
<evidence type="ECO:0000313" key="1">
    <source>
        <dbReference type="EMBL" id="CAG8681915.1"/>
    </source>
</evidence>
<gene>
    <name evidence="1" type="ORF">RFULGI_LOCUS9651</name>
</gene>
<dbReference type="Proteomes" id="UP000789396">
    <property type="component" value="Unassembled WGS sequence"/>
</dbReference>
<feature type="non-terminal residue" evidence="1">
    <location>
        <position position="1"/>
    </location>
</feature>
<sequence>GPEKHRFTNDIIMLGTKATNKYNIYGVYKAYDNALSHKEALKSLLINKKNTVCNYLKKYPHFCAKLGSQETVDIYCNKTDNEEELTSQIAKRC</sequence>
<comment type="caution">
    <text evidence="1">The sequence shown here is derived from an EMBL/GenBank/DDBJ whole genome shotgun (WGS) entry which is preliminary data.</text>
</comment>
<name>A0A9N9EKV8_9GLOM</name>
<protein>
    <submittedName>
        <fullName evidence="1">9845_t:CDS:1</fullName>
    </submittedName>
</protein>
<dbReference type="EMBL" id="CAJVPZ010017696">
    <property type="protein sequence ID" value="CAG8681915.1"/>
    <property type="molecule type" value="Genomic_DNA"/>
</dbReference>
<proteinExistence type="predicted"/>
<keyword evidence="2" id="KW-1185">Reference proteome</keyword>
<evidence type="ECO:0000313" key="2">
    <source>
        <dbReference type="Proteomes" id="UP000789396"/>
    </source>
</evidence>
<dbReference type="OrthoDB" id="2442689at2759"/>